<gene>
    <name evidence="3" type="ORF">PLEPLA_LOCUS15544</name>
</gene>
<comment type="caution">
    <text evidence="3">The sequence shown here is derived from an EMBL/GenBank/DDBJ whole genome shotgun (WGS) entry which is preliminary data.</text>
</comment>
<proteinExistence type="predicted"/>
<evidence type="ECO:0000256" key="2">
    <source>
        <dbReference type="SAM" id="SignalP"/>
    </source>
</evidence>
<evidence type="ECO:0000256" key="1">
    <source>
        <dbReference type="SAM" id="MobiDB-lite"/>
    </source>
</evidence>
<feature type="chain" id="PRO_5040386955" description="Secreted protein" evidence="2">
    <location>
        <begin position="18"/>
        <end position="101"/>
    </location>
</feature>
<keyword evidence="4" id="KW-1185">Reference proteome</keyword>
<accession>A0A9N7UCM3</accession>
<dbReference type="Proteomes" id="UP001153269">
    <property type="component" value="Unassembled WGS sequence"/>
</dbReference>
<dbReference type="AlphaFoldDB" id="A0A9N7UCM3"/>
<feature type="region of interest" description="Disordered" evidence="1">
    <location>
        <begin position="39"/>
        <end position="65"/>
    </location>
</feature>
<keyword evidence="2" id="KW-0732">Signal</keyword>
<feature type="region of interest" description="Disordered" evidence="1">
    <location>
        <begin position="79"/>
        <end position="101"/>
    </location>
</feature>
<evidence type="ECO:0008006" key="5">
    <source>
        <dbReference type="Google" id="ProtNLM"/>
    </source>
</evidence>
<sequence>MIVVLMSHLSDWFRVSALCLGGCFSQVCFSIVELAEPREESVEGSVSPCLSGSGMSAPEGLQSTSLKGMSCRETCPSADLPGCQNSSSPASGGRAAFGDHR</sequence>
<dbReference type="EMBL" id="CADEAL010000981">
    <property type="protein sequence ID" value="CAB1427603.1"/>
    <property type="molecule type" value="Genomic_DNA"/>
</dbReference>
<feature type="signal peptide" evidence="2">
    <location>
        <begin position="1"/>
        <end position="17"/>
    </location>
</feature>
<protein>
    <recommendedName>
        <fullName evidence="5">Secreted protein</fullName>
    </recommendedName>
</protein>
<reference evidence="3" key="1">
    <citation type="submission" date="2020-03" db="EMBL/GenBank/DDBJ databases">
        <authorList>
            <person name="Weist P."/>
        </authorList>
    </citation>
    <scope>NUCLEOTIDE SEQUENCE</scope>
</reference>
<name>A0A9N7UCM3_PLEPL</name>
<evidence type="ECO:0000313" key="4">
    <source>
        <dbReference type="Proteomes" id="UP001153269"/>
    </source>
</evidence>
<evidence type="ECO:0000313" key="3">
    <source>
        <dbReference type="EMBL" id="CAB1427603.1"/>
    </source>
</evidence>
<organism evidence="3 4">
    <name type="scientific">Pleuronectes platessa</name>
    <name type="common">European plaice</name>
    <dbReference type="NCBI Taxonomy" id="8262"/>
    <lineage>
        <taxon>Eukaryota</taxon>
        <taxon>Metazoa</taxon>
        <taxon>Chordata</taxon>
        <taxon>Craniata</taxon>
        <taxon>Vertebrata</taxon>
        <taxon>Euteleostomi</taxon>
        <taxon>Actinopterygii</taxon>
        <taxon>Neopterygii</taxon>
        <taxon>Teleostei</taxon>
        <taxon>Neoteleostei</taxon>
        <taxon>Acanthomorphata</taxon>
        <taxon>Carangaria</taxon>
        <taxon>Pleuronectiformes</taxon>
        <taxon>Pleuronectoidei</taxon>
        <taxon>Pleuronectidae</taxon>
        <taxon>Pleuronectes</taxon>
    </lineage>
</organism>